<evidence type="ECO:0000256" key="6">
    <source>
        <dbReference type="SAM" id="Phobius"/>
    </source>
</evidence>
<evidence type="ECO:0000256" key="2">
    <source>
        <dbReference type="ARBA" id="ARBA00022475"/>
    </source>
</evidence>
<dbReference type="PANTHER" id="PTHR10010:SF46">
    <property type="entry name" value="SODIUM-DEPENDENT PHOSPHATE TRANSPORT PROTEIN 2B"/>
    <property type="match status" value="1"/>
</dbReference>
<dbReference type="GO" id="GO:0044341">
    <property type="term" value="P:sodium-dependent phosphate transport"/>
    <property type="evidence" value="ECO:0007669"/>
    <property type="project" value="InterPro"/>
</dbReference>
<dbReference type="OrthoDB" id="9763003at2"/>
<feature type="transmembrane region" description="Helical" evidence="6">
    <location>
        <begin position="6"/>
        <end position="27"/>
    </location>
</feature>
<gene>
    <name evidence="7" type="ORF">AZI98_09445</name>
</gene>
<reference evidence="7 8" key="1">
    <citation type="submission" date="2016-04" db="EMBL/GenBank/DDBJ databases">
        <title>Draft genome sequence of Aeribacillus pallidus 8m3 from petroleum reservoir.</title>
        <authorList>
            <person name="Poltaraus A.B."/>
            <person name="Nazina T.N."/>
            <person name="Tourova T.P."/>
            <person name="Malakho S.M."/>
            <person name="Korshunova A.V."/>
            <person name="Sokolova D.S."/>
        </authorList>
    </citation>
    <scope>NUCLEOTIDE SEQUENCE [LARGE SCALE GENOMIC DNA]</scope>
    <source>
        <strain evidence="7 8">8m3</strain>
    </source>
</reference>
<sequence length="315" mass="34819">MGIQLLLLFFSCFLLFFCGMAMMKYGFQQMSHRHLEKWLYNCTNAPIKSFLTGMIATALVHSSSLVMVITVSFVSAGLLKFKDAIGIILGSNVGTTFTTEFLAVEIDDYLGMMFAISLLLMLFKNRILFSLGCSCFGISCIFLALNGFEKAAFLLSDLQVMSDLLSKSSDHLLFSVGISAVFTGIIQSSTALIGIVMSFMNEQLLPLETGLAFVLGANIGTCITALLASIGSKQEAKYTAFAHLWLNVFGVILFVPLIPFFANNLKLLTNEPDFQIAHFSLIFNLITSLIILPFANQYANFVLWWTKTISAWIKK</sequence>
<dbReference type="NCBIfam" id="TIGR00704">
    <property type="entry name" value="NaPi_cotrn_rel"/>
    <property type="match status" value="1"/>
</dbReference>
<feature type="transmembrane region" description="Helical" evidence="6">
    <location>
        <begin position="127"/>
        <end position="148"/>
    </location>
</feature>
<evidence type="ECO:0000256" key="1">
    <source>
        <dbReference type="ARBA" id="ARBA00004651"/>
    </source>
</evidence>
<evidence type="ECO:0000256" key="3">
    <source>
        <dbReference type="ARBA" id="ARBA00022692"/>
    </source>
</evidence>
<feature type="transmembrane region" description="Helical" evidence="6">
    <location>
        <begin position="172"/>
        <end position="199"/>
    </location>
</feature>
<organism evidence="7 8">
    <name type="scientific">Aeribacillus pallidus</name>
    <dbReference type="NCBI Taxonomy" id="33936"/>
    <lineage>
        <taxon>Bacteria</taxon>
        <taxon>Bacillati</taxon>
        <taxon>Bacillota</taxon>
        <taxon>Bacilli</taxon>
        <taxon>Bacillales</taxon>
        <taxon>Bacillaceae</taxon>
        <taxon>Aeribacillus</taxon>
    </lineage>
</organism>
<evidence type="ECO:0000313" key="7">
    <source>
        <dbReference type="EMBL" id="KZN96271.1"/>
    </source>
</evidence>
<comment type="subcellular location">
    <subcellularLocation>
        <location evidence="1">Cell membrane</location>
        <topology evidence="1">Multi-pass membrane protein</topology>
    </subcellularLocation>
</comment>
<evidence type="ECO:0000313" key="8">
    <source>
        <dbReference type="Proteomes" id="UP000076476"/>
    </source>
</evidence>
<protein>
    <recommendedName>
        <fullName evidence="9">Na/Pi cotransporter</fullName>
    </recommendedName>
</protein>
<dbReference type="NCBIfam" id="NF037997">
    <property type="entry name" value="Na_Pi_symport"/>
    <property type="match status" value="1"/>
</dbReference>
<keyword evidence="4 6" id="KW-1133">Transmembrane helix</keyword>
<dbReference type="Proteomes" id="UP000076476">
    <property type="component" value="Unassembled WGS sequence"/>
</dbReference>
<feature type="transmembrane region" description="Helical" evidence="6">
    <location>
        <begin position="211"/>
        <end position="230"/>
    </location>
</feature>
<comment type="caution">
    <text evidence="7">The sequence shown here is derived from an EMBL/GenBank/DDBJ whole genome shotgun (WGS) entry which is preliminary data.</text>
</comment>
<dbReference type="RefSeq" id="WP_063388031.1">
    <property type="nucleotide sequence ID" value="NZ_LWBR01000024.1"/>
</dbReference>
<keyword evidence="5 6" id="KW-0472">Membrane</keyword>
<keyword evidence="2" id="KW-1003">Cell membrane</keyword>
<dbReference type="Pfam" id="PF02690">
    <property type="entry name" value="Na_Pi_cotrans"/>
    <property type="match status" value="2"/>
</dbReference>
<dbReference type="EMBL" id="LWBR01000024">
    <property type="protein sequence ID" value="KZN96271.1"/>
    <property type="molecule type" value="Genomic_DNA"/>
</dbReference>
<feature type="transmembrane region" description="Helical" evidence="6">
    <location>
        <begin position="58"/>
        <end position="81"/>
    </location>
</feature>
<evidence type="ECO:0000256" key="5">
    <source>
        <dbReference type="ARBA" id="ARBA00023136"/>
    </source>
</evidence>
<keyword evidence="3 6" id="KW-0812">Transmembrane</keyword>
<dbReference type="InterPro" id="IPR003841">
    <property type="entry name" value="Na/Pi_transpt"/>
</dbReference>
<accession>A0A165XPT4</accession>
<evidence type="ECO:0000256" key="4">
    <source>
        <dbReference type="ARBA" id="ARBA00022989"/>
    </source>
</evidence>
<dbReference type="GO" id="GO:0005886">
    <property type="term" value="C:plasma membrane"/>
    <property type="evidence" value="ECO:0007669"/>
    <property type="project" value="UniProtKB-SubCell"/>
</dbReference>
<proteinExistence type="predicted"/>
<feature type="transmembrane region" description="Helical" evidence="6">
    <location>
        <begin position="242"/>
        <end position="262"/>
    </location>
</feature>
<evidence type="ECO:0008006" key="9">
    <source>
        <dbReference type="Google" id="ProtNLM"/>
    </source>
</evidence>
<feature type="transmembrane region" description="Helical" evidence="6">
    <location>
        <begin position="274"/>
        <end position="295"/>
    </location>
</feature>
<dbReference type="AlphaFoldDB" id="A0A165XPT4"/>
<keyword evidence="8" id="KW-1185">Reference proteome</keyword>
<dbReference type="PANTHER" id="PTHR10010">
    <property type="entry name" value="SOLUTE CARRIER FAMILY 34 SODIUM PHOSPHATE , MEMBER 2-RELATED"/>
    <property type="match status" value="1"/>
</dbReference>
<dbReference type="GO" id="GO:0005436">
    <property type="term" value="F:sodium:phosphate symporter activity"/>
    <property type="evidence" value="ECO:0007669"/>
    <property type="project" value="InterPro"/>
</dbReference>
<dbReference type="InterPro" id="IPR004633">
    <property type="entry name" value="NaPi_cotrn-rel/YqeW-like"/>
</dbReference>
<name>A0A165XPT4_9BACI</name>